<accession>A0A1B9I2U6</accession>
<evidence type="ECO:0000256" key="1">
    <source>
        <dbReference type="SAM" id="MobiDB-lite"/>
    </source>
</evidence>
<feature type="region of interest" description="Disordered" evidence="1">
    <location>
        <begin position="1"/>
        <end position="25"/>
    </location>
</feature>
<dbReference type="EMBL" id="KI894011">
    <property type="protein sequence ID" value="OCF49788.1"/>
    <property type="molecule type" value="Genomic_DNA"/>
</dbReference>
<reference evidence="2" key="2">
    <citation type="submission" date="2016-07" db="EMBL/GenBank/DDBJ databases">
        <title>Evolution of pathogenesis and genome organization in the Tremellales.</title>
        <authorList>
            <person name="Cuomo C."/>
            <person name="Litvintseva A."/>
            <person name="Heitman J."/>
            <person name="Chen Y."/>
            <person name="Sun S."/>
            <person name="Springer D."/>
            <person name="Dromer F."/>
            <person name="Young S."/>
            <person name="Zeng Q."/>
            <person name="Chapman S."/>
            <person name="Gujja S."/>
            <person name="Saif S."/>
            <person name="Birren B."/>
        </authorList>
    </citation>
    <scope>NUCLEOTIDE SEQUENCE</scope>
    <source>
        <strain evidence="2">CBS 10737</strain>
    </source>
</reference>
<name>A0A1B9I2U6_9TREE</name>
<sequence>MMKKLLKKRGQGSQYGYHQTLPPQTPERQEYARAIAADVGNMDEQWDIYYHAFLLHRCKHSQCYWYRNTWWFPETGRNVDTLSMFSASRYPPQENIKYYNMHLPNGKMLENVMFRYIGPNTAEEGWLGDYVGYNLNLVTFDMKPIPSGGQS</sequence>
<dbReference type="OrthoDB" id="2561544at2759"/>
<reference evidence="2" key="1">
    <citation type="submission" date="2013-07" db="EMBL/GenBank/DDBJ databases">
        <title>The Genome Sequence of Cryptococcus pinus CBS10737.</title>
        <authorList>
            <consortium name="The Broad Institute Genome Sequencing Platform"/>
            <person name="Cuomo C."/>
            <person name="Litvintseva A."/>
            <person name="Chen Y."/>
            <person name="Heitman J."/>
            <person name="Sun S."/>
            <person name="Springer D."/>
            <person name="Dromer F."/>
            <person name="Young S.K."/>
            <person name="Zeng Q."/>
            <person name="Gargeya S."/>
            <person name="Fitzgerald M."/>
            <person name="Abouelleil A."/>
            <person name="Alvarado L."/>
            <person name="Berlin A.M."/>
            <person name="Chapman S.B."/>
            <person name="Dewar J."/>
            <person name="Goldberg J."/>
            <person name="Griggs A."/>
            <person name="Gujja S."/>
            <person name="Hansen M."/>
            <person name="Howarth C."/>
            <person name="Imamovic A."/>
            <person name="Larimer J."/>
            <person name="McCowan C."/>
            <person name="Murphy C."/>
            <person name="Pearson M."/>
            <person name="Priest M."/>
            <person name="Roberts A."/>
            <person name="Saif S."/>
            <person name="Shea T."/>
            <person name="Sykes S."/>
            <person name="Wortman J."/>
            <person name="Nusbaum C."/>
            <person name="Birren B."/>
        </authorList>
    </citation>
    <scope>NUCLEOTIDE SEQUENCE [LARGE SCALE GENOMIC DNA]</scope>
    <source>
        <strain evidence="2">CBS 10737</strain>
    </source>
</reference>
<dbReference type="AlphaFoldDB" id="A0A1B9I2U6"/>
<protein>
    <submittedName>
        <fullName evidence="2">Uncharacterized protein</fullName>
    </submittedName>
</protein>
<feature type="compositionally biased region" description="Basic residues" evidence="1">
    <location>
        <begin position="1"/>
        <end position="10"/>
    </location>
</feature>
<evidence type="ECO:0000313" key="2">
    <source>
        <dbReference type="EMBL" id="OCF49788.1"/>
    </source>
</evidence>
<gene>
    <name evidence="2" type="ORF">I206_04314</name>
</gene>
<proteinExistence type="predicted"/>
<organism evidence="2">
    <name type="scientific">Kwoniella pini CBS 10737</name>
    <dbReference type="NCBI Taxonomy" id="1296096"/>
    <lineage>
        <taxon>Eukaryota</taxon>
        <taxon>Fungi</taxon>
        <taxon>Dikarya</taxon>
        <taxon>Basidiomycota</taxon>
        <taxon>Agaricomycotina</taxon>
        <taxon>Tremellomycetes</taxon>
        <taxon>Tremellales</taxon>
        <taxon>Cryptococcaceae</taxon>
        <taxon>Kwoniella</taxon>
    </lineage>
</organism>